<dbReference type="EMBL" id="BPLR01017662">
    <property type="protein sequence ID" value="GIY93443.1"/>
    <property type="molecule type" value="Genomic_DNA"/>
</dbReference>
<organism evidence="1 2">
    <name type="scientific">Caerostris extrusa</name>
    <name type="common">Bark spider</name>
    <name type="synonym">Caerostris bankana</name>
    <dbReference type="NCBI Taxonomy" id="172846"/>
    <lineage>
        <taxon>Eukaryota</taxon>
        <taxon>Metazoa</taxon>
        <taxon>Ecdysozoa</taxon>
        <taxon>Arthropoda</taxon>
        <taxon>Chelicerata</taxon>
        <taxon>Arachnida</taxon>
        <taxon>Araneae</taxon>
        <taxon>Araneomorphae</taxon>
        <taxon>Entelegynae</taxon>
        <taxon>Araneoidea</taxon>
        <taxon>Araneidae</taxon>
        <taxon>Caerostris</taxon>
    </lineage>
</organism>
<accession>A0AAV4XGA9</accession>
<gene>
    <name evidence="1" type="ORF">CEXT_126271</name>
</gene>
<evidence type="ECO:0000313" key="2">
    <source>
        <dbReference type="Proteomes" id="UP001054945"/>
    </source>
</evidence>
<keyword evidence="2" id="KW-1185">Reference proteome</keyword>
<proteinExistence type="predicted"/>
<name>A0AAV4XGA9_CAEEX</name>
<dbReference type="AlphaFoldDB" id="A0AAV4XGA9"/>
<evidence type="ECO:0000313" key="1">
    <source>
        <dbReference type="EMBL" id="GIY93443.1"/>
    </source>
</evidence>
<dbReference type="Proteomes" id="UP001054945">
    <property type="component" value="Unassembled WGS sequence"/>
</dbReference>
<reference evidence="1 2" key="1">
    <citation type="submission" date="2021-06" db="EMBL/GenBank/DDBJ databases">
        <title>Caerostris extrusa draft genome.</title>
        <authorList>
            <person name="Kono N."/>
            <person name="Arakawa K."/>
        </authorList>
    </citation>
    <scope>NUCLEOTIDE SEQUENCE [LARGE SCALE GENOMIC DNA]</scope>
</reference>
<comment type="caution">
    <text evidence="1">The sequence shown here is derived from an EMBL/GenBank/DDBJ whole genome shotgun (WGS) entry which is preliminary data.</text>
</comment>
<protein>
    <submittedName>
        <fullName evidence="1">Uncharacterized protein</fullName>
    </submittedName>
</protein>
<sequence>MGAWENEKERFYHPHLLECNIRKFAFLHNKDLGGFFLSLAACARLQARIVVRRAPALGNLTLGARCQSPSGTGRWLQLYETRKFKNESIQILYYTSTSETSAVCHHQFICWLTHKMTSPS</sequence>